<dbReference type="PANTHER" id="PTHR48107">
    <property type="entry name" value="NADPH-DEPENDENT ALDEHYDE REDUCTASE-LIKE PROTEIN, CHLOROPLASTIC-RELATED"/>
    <property type="match status" value="1"/>
</dbReference>
<dbReference type="Proteomes" id="UP000199599">
    <property type="component" value="Unassembled WGS sequence"/>
</dbReference>
<name>A0A1I1RWM3_9LACO</name>
<sequence length="296" mass="31971">MMDNNLINPLTRYHDDDFSKQSQKYPGIQSKMDPLPNGDMRDYEGHNLLTGRHALITGGDSGIGRAVAIGFAKEGADVAIQYLPEEADDAKEVAKLIEQEGQKAVLIPADFRKRGEASRVSEQAIKEFGSLELLVMNSAIQQNSASLEDLSMDQVHDTFEVNIISMYEMVKASVPKMKPGSVILTTTSLQAFSPTPILLDYAATKAAIANFSINLAQELAPKGIRVNSVSPGPVWTPLQVAGGQPTDALEKFGQEEPLNRAGQPDELAPVYIFLASNMASYITGQVYGVTGGQSIN</sequence>
<dbReference type="Gene3D" id="3.40.50.720">
    <property type="entry name" value="NAD(P)-binding Rossmann-like Domain"/>
    <property type="match status" value="1"/>
</dbReference>
<dbReference type="RefSeq" id="WP_090092650.1">
    <property type="nucleotide sequence ID" value="NZ_CBCRVU010000002.1"/>
</dbReference>
<dbReference type="PROSITE" id="PS00061">
    <property type="entry name" value="ADH_SHORT"/>
    <property type="match status" value="1"/>
</dbReference>
<keyword evidence="2" id="KW-0560">Oxidoreductase</keyword>
<evidence type="ECO:0000256" key="2">
    <source>
        <dbReference type="ARBA" id="ARBA00023002"/>
    </source>
</evidence>
<dbReference type="PRINTS" id="PR00081">
    <property type="entry name" value="GDHRDH"/>
</dbReference>
<evidence type="ECO:0000256" key="1">
    <source>
        <dbReference type="ARBA" id="ARBA00006484"/>
    </source>
</evidence>
<dbReference type="Pfam" id="PF13561">
    <property type="entry name" value="adh_short_C2"/>
    <property type="match status" value="1"/>
</dbReference>
<comment type="similarity">
    <text evidence="1">Belongs to the short-chain dehydrogenases/reductases (SDR) family.</text>
</comment>
<dbReference type="EMBL" id="FOMN01000002">
    <property type="protein sequence ID" value="SFD38661.1"/>
    <property type="molecule type" value="Genomic_DNA"/>
</dbReference>
<organism evidence="4 5">
    <name type="scientific">Lactobacillus bombicola</name>
    <dbReference type="NCBI Taxonomy" id="1505723"/>
    <lineage>
        <taxon>Bacteria</taxon>
        <taxon>Bacillati</taxon>
        <taxon>Bacillota</taxon>
        <taxon>Bacilli</taxon>
        <taxon>Lactobacillales</taxon>
        <taxon>Lactobacillaceae</taxon>
        <taxon>Lactobacillus</taxon>
    </lineage>
</organism>
<dbReference type="SUPFAM" id="SSF51735">
    <property type="entry name" value="NAD(P)-binding Rossmann-fold domains"/>
    <property type="match status" value="1"/>
</dbReference>
<dbReference type="GO" id="GO:0016614">
    <property type="term" value="F:oxidoreductase activity, acting on CH-OH group of donors"/>
    <property type="evidence" value="ECO:0007669"/>
    <property type="project" value="UniProtKB-ARBA"/>
</dbReference>
<dbReference type="InterPro" id="IPR036291">
    <property type="entry name" value="NAD(P)-bd_dom_sf"/>
</dbReference>
<dbReference type="InterPro" id="IPR020904">
    <property type="entry name" value="Sc_DH/Rdtase_CS"/>
</dbReference>
<dbReference type="PANTHER" id="PTHR48107:SF16">
    <property type="entry name" value="NADPH-DEPENDENT ALDEHYDE REDUCTASE 1, CHLOROPLASTIC"/>
    <property type="match status" value="1"/>
</dbReference>
<dbReference type="STRING" id="1505723.SAMN04487792_0635"/>
<protein>
    <recommendedName>
        <fullName evidence="6">NAD(P)-dependent dehydrogenase</fullName>
    </recommendedName>
</protein>
<feature type="region of interest" description="Disordered" evidence="3">
    <location>
        <begin position="12"/>
        <end position="35"/>
    </location>
</feature>
<dbReference type="AlphaFoldDB" id="A0A1I1RWM3"/>
<evidence type="ECO:0008006" key="6">
    <source>
        <dbReference type="Google" id="ProtNLM"/>
    </source>
</evidence>
<dbReference type="InterPro" id="IPR002347">
    <property type="entry name" value="SDR_fam"/>
</dbReference>
<evidence type="ECO:0000313" key="4">
    <source>
        <dbReference type="EMBL" id="SFD38661.1"/>
    </source>
</evidence>
<evidence type="ECO:0000313" key="5">
    <source>
        <dbReference type="Proteomes" id="UP000199599"/>
    </source>
</evidence>
<dbReference type="FunFam" id="3.40.50.720:FF:000097">
    <property type="entry name" value="SDR family oxidoreductase"/>
    <property type="match status" value="1"/>
</dbReference>
<proteinExistence type="inferred from homology"/>
<gene>
    <name evidence="4" type="ORF">SAMN04487792_0635</name>
</gene>
<evidence type="ECO:0000256" key="3">
    <source>
        <dbReference type="SAM" id="MobiDB-lite"/>
    </source>
</evidence>
<reference evidence="5" key="1">
    <citation type="submission" date="2016-10" db="EMBL/GenBank/DDBJ databases">
        <authorList>
            <person name="Varghese N."/>
            <person name="Submissions S."/>
        </authorList>
    </citation>
    <scope>NUCLEOTIDE SEQUENCE [LARGE SCALE GENOMIC DNA]</scope>
    <source>
        <strain evidence="5">R-53102</strain>
    </source>
</reference>
<accession>A0A1I1RWM3</accession>